<name>A0AAQ3N079_VIGMU</name>
<protein>
    <submittedName>
        <fullName evidence="1">Uncharacterized protein</fullName>
    </submittedName>
</protein>
<keyword evidence="2" id="KW-1185">Reference proteome</keyword>
<evidence type="ECO:0000313" key="2">
    <source>
        <dbReference type="Proteomes" id="UP001374535"/>
    </source>
</evidence>
<organism evidence="1 2">
    <name type="scientific">Vigna mungo</name>
    <name type="common">Black gram</name>
    <name type="synonym">Phaseolus mungo</name>
    <dbReference type="NCBI Taxonomy" id="3915"/>
    <lineage>
        <taxon>Eukaryota</taxon>
        <taxon>Viridiplantae</taxon>
        <taxon>Streptophyta</taxon>
        <taxon>Embryophyta</taxon>
        <taxon>Tracheophyta</taxon>
        <taxon>Spermatophyta</taxon>
        <taxon>Magnoliopsida</taxon>
        <taxon>eudicotyledons</taxon>
        <taxon>Gunneridae</taxon>
        <taxon>Pentapetalae</taxon>
        <taxon>rosids</taxon>
        <taxon>fabids</taxon>
        <taxon>Fabales</taxon>
        <taxon>Fabaceae</taxon>
        <taxon>Papilionoideae</taxon>
        <taxon>50 kb inversion clade</taxon>
        <taxon>NPAAA clade</taxon>
        <taxon>indigoferoid/millettioid clade</taxon>
        <taxon>Phaseoleae</taxon>
        <taxon>Vigna</taxon>
    </lineage>
</organism>
<dbReference type="Proteomes" id="UP001374535">
    <property type="component" value="Chromosome 8"/>
</dbReference>
<evidence type="ECO:0000313" key="1">
    <source>
        <dbReference type="EMBL" id="WVZ00157.1"/>
    </source>
</evidence>
<accession>A0AAQ3N079</accession>
<reference evidence="1 2" key="1">
    <citation type="journal article" date="2023" name="Life. Sci Alliance">
        <title>Evolutionary insights into 3D genome organization and epigenetic landscape of Vigna mungo.</title>
        <authorList>
            <person name="Junaid A."/>
            <person name="Singh B."/>
            <person name="Bhatia S."/>
        </authorList>
    </citation>
    <scope>NUCLEOTIDE SEQUENCE [LARGE SCALE GENOMIC DNA]</scope>
    <source>
        <strain evidence="1">Urdbean</strain>
    </source>
</reference>
<dbReference type="EMBL" id="CP144693">
    <property type="protein sequence ID" value="WVZ00157.1"/>
    <property type="molecule type" value="Genomic_DNA"/>
</dbReference>
<sequence>MHQQWQRFLHLLCNSLPHSHAWHPVRKLLAASSTTTMKTTLYHSQLLKFSTPCSPNSSQSTNLLLPFIFTNQFTLIKQMKLSNITLDYNENNMQGGSCSGLPFLPQYNQSNIKIILQNFHGDLMKQTQNP</sequence>
<gene>
    <name evidence="1" type="ORF">V8G54_026226</name>
</gene>
<proteinExistence type="predicted"/>
<dbReference type="AlphaFoldDB" id="A0AAQ3N079"/>